<gene>
    <name evidence="1" type="ORF">N1032_27680</name>
</gene>
<reference evidence="1" key="1">
    <citation type="submission" date="2022-08" db="EMBL/GenBank/DDBJ databases">
        <authorList>
            <person name="Deng Y."/>
            <person name="Han X.-F."/>
            <person name="Zhang Y.-Q."/>
        </authorList>
    </citation>
    <scope>NUCLEOTIDE SEQUENCE</scope>
    <source>
        <strain evidence="1">CPCC 203386</strain>
    </source>
</reference>
<dbReference type="RefSeq" id="WP_259543939.1">
    <property type="nucleotide sequence ID" value="NZ_JANLCJ010000782.1"/>
</dbReference>
<keyword evidence="2" id="KW-1185">Reference proteome</keyword>
<comment type="caution">
    <text evidence="1">The sequence shown here is derived from an EMBL/GenBank/DDBJ whole genome shotgun (WGS) entry which is preliminary data.</text>
</comment>
<protein>
    <submittedName>
        <fullName evidence="1">Uncharacterized protein</fullName>
    </submittedName>
</protein>
<sequence length="78" mass="9250">MAEPKPSFKFLPIGVPSTIMYTNWKGEKRQRQIKPINLWYGSTEFHPEPQMLLLALDVEKNQLRDFAVKDIEPVYWDK</sequence>
<accession>A0ABT2HCD7</accession>
<name>A0ABT2HCD7_9MICO</name>
<organism evidence="1 2">
    <name type="scientific">Herbiconiux daphne</name>
    <dbReference type="NCBI Taxonomy" id="2970914"/>
    <lineage>
        <taxon>Bacteria</taxon>
        <taxon>Bacillati</taxon>
        <taxon>Actinomycetota</taxon>
        <taxon>Actinomycetes</taxon>
        <taxon>Micrococcales</taxon>
        <taxon>Microbacteriaceae</taxon>
        <taxon>Herbiconiux</taxon>
    </lineage>
</organism>
<dbReference type="EMBL" id="JANLCJ010000782">
    <property type="protein sequence ID" value="MCS5737517.1"/>
    <property type="molecule type" value="Genomic_DNA"/>
</dbReference>
<proteinExistence type="predicted"/>
<evidence type="ECO:0000313" key="1">
    <source>
        <dbReference type="EMBL" id="MCS5737517.1"/>
    </source>
</evidence>
<evidence type="ECO:0000313" key="2">
    <source>
        <dbReference type="Proteomes" id="UP001165586"/>
    </source>
</evidence>
<dbReference type="Proteomes" id="UP001165586">
    <property type="component" value="Unassembled WGS sequence"/>
</dbReference>